<dbReference type="OrthoDB" id="9146593at2"/>
<dbReference type="AlphaFoldDB" id="A0A517P6L9"/>
<dbReference type="KEGG" id="acaf:CA12_10940"/>
<dbReference type="PROSITE" id="PS51318">
    <property type="entry name" value="TAT"/>
    <property type="match status" value="1"/>
</dbReference>
<gene>
    <name evidence="2" type="ORF">CA12_10940</name>
</gene>
<reference evidence="2 3" key="1">
    <citation type="submission" date="2019-02" db="EMBL/GenBank/DDBJ databases">
        <title>Deep-cultivation of Planctomycetes and their phenomic and genomic characterization uncovers novel biology.</title>
        <authorList>
            <person name="Wiegand S."/>
            <person name="Jogler M."/>
            <person name="Boedeker C."/>
            <person name="Pinto D."/>
            <person name="Vollmers J."/>
            <person name="Rivas-Marin E."/>
            <person name="Kohn T."/>
            <person name="Peeters S.H."/>
            <person name="Heuer A."/>
            <person name="Rast P."/>
            <person name="Oberbeckmann S."/>
            <person name="Bunk B."/>
            <person name="Jeske O."/>
            <person name="Meyerdierks A."/>
            <person name="Storesund J.E."/>
            <person name="Kallscheuer N."/>
            <person name="Luecker S."/>
            <person name="Lage O.M."/>
            <person name="Pohl T."/>
            <person name="Merkel B.J."/>
            <person name="Hornburger P."/>
            <person name="Mueller R.-W."/>
            <person name="Bruemmer F."/>
            <person name="Labrenz M."/>
            <person name="Spormann A.M."/>
            <person name="Op den Camp H."/>
            <person name="Overmann J."/>
            <person name="Amann R."/>
            <person name="Jetten M.S.M."/>
            <person name="Mascher T."/>
            <person name="Medema M.H."/>
            <person name="Devos D.P."/>
            <person name="Kaster A.-K."/>
            <person name="Ovreas L."/>
            <person name="Rohde M."/>
            <person name="Galperin M.Y."/>
            <person name="Jogler C."/>
        </authorList>
    </citation>
    <scope>NUCLEOTIDE SEQUENCE [LARGE SCALE GENOMIC DNA]</scope>
    <source>
        <strain evidence="2 3">CA12</strain>
    </source>
</reference>
<dbReference type="Proteomes" id="UP000318741">
    <property type="component" value="Chromosome"/>
</dbReference>
<sequence>MPVHDAPHVSLKKRLGRRTFLRGAGVALALPWLDAMTPAHARSRERRSPRRMMAICNNLGFVPDKFFPADGGLDGAGDDASSPYLEELADVRDRVTVLEGVSHPGVNGSHASDVSFLTGAPGPGTGGFQNSVSLDQYVAGQLGPVTRFPSLTLGVNASPGRRSLSWTESGVLIPCEDSAAEVYRRLFLRGTDAEVRARMHELRLGRSIMDAVGAQSKSLQRTLGPRDRERLDQFETAVRDVERRLTENEGWAQRPKPEAPIPQPTDPAERTAFMEKSALMYQMAKLAFETDSTRTVTLLLDTNATPTVSDVRDADVEITDGYHNLSHHGKNAKKLAQLEAIDRNHLRLFGSFLGDLAAVGEDDADLLTNTSILLGSNLGDANKHTTTNLPLMLAGGRFRHEPILRFDRQNNEPLANLFVSVLQQMGFETDRFATGTRTLPGLETV</sequence>
<evidence type="ECO:0000313" key="2">
    <source>
        <dbReference type="EMBL" id="QDT15014.1"/>
    </source>
</evidence>
<dbReference type="InterPro" id="IPR011447">
    <property type="entry name" value="DUF1552"/>
</dbReference>
<keyword evidence="3" id="KW-1185">Reference proteome</keyword>
<dbReference type="RefSeq" id="WP_145357854.1">
    <property type="nucleotide sequence ID" value="NZ_CP036265.1"/>
</dbReference>
<evidence type="ECO:0000256" key="1">
    <source>
        <dbReference type="SAM" id="MobiDB-lite"/>
    </source>
</evidence>
<protein>
    <recommendedName>
        <fullName evidence="4">DUF1552 domain-containing protein</fullName>
    </recommendedName>
</protein>
<dbReference type="Pfam" id="PF07586">
    <property type="entry name" value="HXXSHH"/>
    <property type="match status" value="1"/>
</dbReference>
<organism evidence="2 3">
    <name type="scientific">Alienimonas californiensis</name>
    <dbReference type="NCBI Taxonomy" id="2527989"/>
    <lineage>
        <taxon>Bacteria</taxon>
        <taxon>Pseudomonadati</taxon>
        <taxon>Planctomycetota</taxon>
        <taxon>Planctomycetia</taxon>
        <taxon>Planctomycetales</taxon>
        <taxon>Planctomycetaceae</taxon>
        <taxon>Alienimonas</taxon>
    </lineage>
</organism>
<dbReference type="InterPro" id="IPR006311">
    <property type="entry name" value="TAT_signal"/>
</dbReference>
<evidence type="ECO:0008006" key="4">
    <source>
        <dbReference type="Google" id="ProtNLM"/>
    </source>
</evidence>
<evidence type="ECO:0000313" key="3">
    <source>
        <dbReference type="Proteomes" id="UP000318741"/>
    </source>
</evidence>
<accession>A0A517P6L9</accession>
<name>A0A517P6L9_9PLAN</name>
<dbReference type="EMBL" id="CP036265">
    <property type="protein sequence ID" value="QDT15014.1"/>
    <property type="molecule type" value="Genomic_DNA"/>
</dbReference>
<proteinExistence type="predicted"/>
<feature type="region of interest" description="Disordered" evidence="1">
    <location>
        <begin position="245"/>
        <end position="267"/>
    </location>
</feature>